<gene>
    <name evidence="1" type="ORF">TIFTF001_017618</name>
</gene>
<evidence type="ECO:0000313" key="2">
    <source>
        <dbReference type="Proteomes" id="UP001187192"/>
    </source>
</evidence>
<keyword evidence="2" id="KW-1185">Reference proteome</keyword>
<comment type="caution">
    <text evidence="1">The sequence shown here is derived from an EMBL/GenBank/DDBJ whole genome shotgun (WGS) entry which is preliminary data.</text>
</comment>
<dbReference type="EMBL" id="BTGU01000028">
    <property type="protein sequence ID" value="GMN48435.1"/>
    <property type="molecule type" value="Genomic_DNA"/>
</dbReference>
<proteinExistence type="predicted"/>
<sequence length="122" mass="13036">MELAEIVGLSFGPVIVLPSWTQLQEGFAEDSGLESRGPGITAELAHVEGAAGWLLGAGLGCDLGWNHGPGLAVVRGLGLSACGGRAGAACMGWNLEQSWHTWNESQMLAEERRKRRRKIKIK</sequence>
<name>A0AA88AAZ2_FICCA</name>
<organism evidence="1 2">
    <name type="scientific">Ficus carica</name>
    <name type="common">Common fig</name>
    <dbReference type="NCBI Taxonomy" id="3494"/>
    <lineage>
        <taxon>Eukaryota</taxon>
        <taxon>Viridiplantae</taxon>
        <taxon>Streptophyta</taxon>
        <taxon>Embryophyta</taxon>
        <taxon>Tracheophyta</taxon>
        <taxon>Spermatophyta</taxon>
        <taxon>Magnoliopsida</taxon>
        <taxon>eudicotyledons</taxon>
        <taxon>Gunneridae</taxon>
        <taxon>Pentapetalae</taxon>
        <taxon>rosids</taxon>
        <taxon>fabids</taxon>
        <taxon>Rosales</taxon>
        <taxon>Moraceae</taxon>
        <taxon>Ficeae</taxon>
        <taxon>Ficus</taxon>
    </lineage>
</organism>
<dbReference type="AlphaFoldDB" id="A0AA88AAZ2"/>
<protein>
    <submittedName>
        <fullName evidence="1">Uncharacterized protein</fullName>
    </submittedName>
</protein>
<dbReference type="Proteomes" id="UP001187192">
    <property type="component" value="Unassembled WGS sequence"/>
</dbReference>
<evidence type="ECO:0000313" key="1">
    <source>
        <dbReference type="EMBL" id="GMN48435.1"/>
    </source>
</evidence>
<accession>A0AA88AAZ2</accession>
<reference evidence="1" key="1">
    <citation type="submission" date="2023-07" db="EMBL/GenBank/DDBJ databases">
        <title>draft genome sequence of fig (Ficus carica).</title>
        <authorList>
            <person name="Takahashi T."/>
            <person name="Nishimura K."/>
        </authorList>
    </citation>
    <scope>NUCLEOTIDE SEQUENCE</scope>
</reference>